<comment type="caution">
    <text evidence="2">The sequence shown here is derived from an EMBL/GenBank/DDBJ whole genome shotgun (WGS) entry which is preliminary data.</text>
</comment>
<dbReference type="PANTHER" id="PTHR46791">
    <property type="entry name" value="EXPRESSED PROTEIN"/>
    <property type="match status" value="1"/>
</dbReference>
<sequence length="242" mass="27526">MNWTVQSTLRLIKKKTIALSTHQGARGRPKILISNEQISSLLKLSFPVPAIADLLGISIRTVRRRMEEFSLSVRASYSNLSDEQLDGIVSEIKNRIPHAGYRMMKGALEAEGHKVPWDRIRGSMHRVDTLGVYSRMINLGCVVRRSPRFLMHIDTNHKLIRYNMVIFGGIDGCSRKVRQLAVCPDFHHCPFSFSLATCCTTSTLPDEFILRDLICVLWKWVGKKGRAFGGHMGTFERKEIQD</sequence>
<evidence type="ECO:0000259" key="1">
    <source>
        <dbReference type="Pfam" id="PF24764"/>
    </source>
</evidence>
<dbReference type="InterPro" id="IPR058913">
    <property type="entry name" value="Integrase_dom_put"/>
</dbReference>
<accession>A0ABD1KSF4</accession>
<evidence type="ECO:0000313" key="3">
    <source>
        <dbReference type="Proteomes" id="UP001591681"/>
    </source>
</evidence>
<evidence type="ECO:0000313" key="2">
    <source>
        <dbReference type="EMBL" id="KAL2102075.1"/>
    </source>
</evidence>
<dbReference type="AlphaFoldDB" id="A0ABD1KSF4"/>
<protein>
    <recommendedName>
        <fullName evidence="1">Integrase core domain-containing protein</fullName>
    </recommendedName>
</protein>
<keyword evidence="3" id="KW-1185">Reference proteome</keyword>
<feature type="domain" description="Integrase core" evidence="1">
    <location>
        <begin position="146"/>
        <end position="185"/>
    </location>
</feature>
<name>A0ABD1KSF4_9TELE</name>
<gene>
    <name evidence="2" type="ORF">ACEWY4_003836</name>
</gene>
<organism evidence="2 3">
    <name type="scientific">Coilia grayii</name>
    <name type="common">Gray's grenadier anchovy</name>
    <dbReference type="NCBI Taxonomy" id="363190"/>
    <lineage>
        <taxon>Eukaryota</taxon>
        <taxon>Metazoa</taxon>
        <taxon>Chordata</taxon>
        <taxon>Craniata</taxon>
        <taxon>Vertebrata</taxon>
        <taxon>Euteleostomi</taxon>
        <taxon>Actinopterygii</taxon>
        <taxon>Neopterygii</taxon>
        <taxon>Teleostei</taxon>
        <taxon>Clupei</taxon>
        <taxon>Clupeiformes</taxon>
        <taxon>Clupeoidei</taxon>
        <taxon>Engraulidae</taxon>
        <taxon>Coilinae</taxon>
        <taxon>Coilia</taxon>
    </lineage>
</organism>
<proteinExistence type="predicted"/>
<dbReference type="Pfam" id="PF24764">
    <property type="entry name" value="rva_4"/>
    <property type="match status" value="1"/>
</dbReference>
<dbReference type="PANTHER" id="PTHR46791:SF11">
    <property type="entry name" value="INTEGRASE CATALYTIC DOMAIN-CONTAINING PROTEIN"/>
    <property type="match status" value="1"/>
</dbReference>
<reference evidence="2 3" key="1">
    <citation type="submission" date="2024-09" db="EMBL/GenBank/DDBJ databases">
        <title>A chromosome-level genome assembly of Gray's grenadier anchovy, Coilia grayii.</title>
        <authorList>
            <person name="Fu Z."/>
        </authorList>
    </citation>
    <scope>NUCLEOTIDE SEQUENCE [LARGE SCALE GENOMIC DNA]</scope>
    <source>
        <strain evidence="2">G4</strain>
        <tissue evidence="2">Muscle</tissue>
    </source>
</reference>
<dbReference type="EMBL" id="JBHFQA010000003">
    <property type="protein sequence ID" value="KAL2102075.1"/>
    <property type="molecule type" value="Genomic_DNA"/>
</dbReference>
<dbReference type="Proteomes" id="UP001591681">
    <property type="component" value="Unassembled WGS sequence"/>
</dbReference>